<reference evidence="2 3" key="1">
    <citation type="submission" date="2024-01" db="EMBL/GenBank/DDBJ databases">
        <title>Genome assemblies of Stephania.</title>
        <authorList>
            <person name="Yang L."/>
        </authorList>
    </citation>
    <scope>NUCLEOTIDE SEQUENCE [LARGE SCALE GENOMIC DNA]</scope>
    <source>
        <strain evidence="2">QJT</strain>
        <tissue evidence="2">Leaf</tissue>
    </source>
</reference>
<dbReference type="EMBL" id="JBBNAE010000006">
    <property type="protein sequence ID" value="KAK9117555.1"/>
    <property type="molecule type" value="Genomic_DNA"/>
</dbReference>
<dbReference type="AlphaFoldDB" id="A0AAP0IM22"/>
<name>A0AAP0IM22_9MAGN</name>
<sequence length="335" mass="36940">MGSLKPLQFCLCLMVAHLLQSAESMLLVRFDRAPPHRTRFSTAVFRYSTLRPDGSNPCEKHQECSFSCKVMVIGSAHIDASTLRAVKPSIKYSLILAFSTESAYERVAIKMADDFCTDEAGNRLTKTNGSILVVHYDRRPVLVDIWTSVPSYELEIDKVMRTVYAANKLEDLEIFLDFSDRVNNSTEEILSVLSANAGTFAPIHTQSHRNRQFTFKEHSRAQYWLTIMGESHKVSAFVRGSKVKDVAGNLNLASNTLEVRQYSPPAISAALNSFVTAGFLATSLAAAAISLSSANLGAIGNGWASTSVCSIKLDLSKPANRIFRDDQRPNLAYSS</sequence>
<evidence type="ECO:0000256" key="1">
    <source>
        <dbReference type="SAM" id="SignalP"/>
    </source>
</evidence>
<comment type="caution">
    <text evidence="2">The sequence shown here is derived from an EMBL/GenBank/DDBJ whole genome shotgun (WGS) entry which is preliminary data.</text>
</comment>
<keyword evidence="1" id="KW-0732">Signal</keyword>
<evidence type="ECO:0000313" key="3">
    <source>
        <dbReference type="Proteomes" id="UP001417504"/>
    </source>
</evidence>
<accession>A0AAP0IM22</accession>
<protein>
    <submittedName>
        <fullName evidence="2">Uncharacterized protein</fullName>
    </submittedName>
</protein>
<proteinExistence type="predicted"/>
<feature type="chain" id="PRO_5042881381" evidence="1">
    <location>
        <begin position="25"/>
        <end position="335"/>
    </location>
</feature>
<dbReference type="PANTHER" id="PTHR34677:SF3">
    <property type="entry name" value="BACTERIAL IG-LIKE DOMAIN-CONTAINING PROTEIN"/>
    <property type="match status" value="1"/>
</dbReference>
<organism evidence="2 3">
    <name type="scientific">Stephania japonica</name>
    <dbReference type="NCBI Taxonomy" id="461633"/>
    <lineage>
        <taxon>Eukaryota</taxon>
        <taxon>Viridiplantae</taxon>
        <taxon>Streptophyta</taxon>
        <taxon>Embryophyta</taxon>
        <taxon>Tracheophyta</taxon>
        <taxon>Spermatophyta</taxon>
        <taxon>Magnoliopsida</taxon>
        <taxon>Ranunculales</taxon>
        <taxon>Menispermaceae</taxon>
        <taxon>Menispermoideae</taxon>
        <taxon>Cissampelideae</taxon>
        <taxon>Stephania</taxon>
    </lineage>
</organism>
<gene>
    <name evidence="2" type="ORF">Sjap_016502</name>
</gene>
<evidence type="ECO:0000313" key="2">
    <source>
        <dbReference type="EMBL" id="KAK9117555.1"/>
    </source>
</evidence>
<dbReference type="Proteomes" id="UP001417504">
    <property type="component" value="Unassembled WGS sequence"/>
</dbReference>
<dbReference type="PANTHER" id="PTHR34677">
    <property type="match status" value="1"/>
</dbReference>
<feature type="signal peptide" evidence="1">
    <location>
        <begin position="1"/>
        <end position="24"/>
    </location>
</feature>
<keyword evidence="3" id="KW-1185">Reference proteome</keyword>